<evidence type="ECO:0000313" key="1">
    <source>
        <dbReference type="EMBL" id="BBB92727.1"/>
    </source>
</evidence>
<dbReference type="RefSeq" id="WP_126309659.1">
    <property type="nucleotide sequence ID" value="NZ_AP018449.1"/>
</dbReference>
<reference evidence="1 2" key="1">
    <citation type="journal article" date="2018" name="Int. J. Syst. Evol. Microbiol.">
        <title>Methylomusa anaerophila gen. nov., sp. nov., an anaerobic methanol-utilizing bacterium isolated from a microbial fuel cell.</title>
        <authorList>
            <person name="Amano N."/>
            <person name="Yamamuro A."/>
            <person name="Miyahara M."/>
            <person name="Kouzuma A."/>
            <person name="Abe T."/>
            <person name="Watanabe K."/>
        </authorList>
    </citation>
    <scope>NUCLEOTIDE SEQUENCE [LARGE SCALE GENOMIC DNA]</scope>
    <source>
        <strain evidence="1 2">MMFC1</strain>
    </source>
</reference>
<dbReference type="AlphaFoldDB" id="A0A348ANS9"/>
<keyword evidence="2" id="KW-1185">Reference proteome</keyword>
<organism evidence="1 2">
    <name type="scientific">Methylomusa anaerophila</name>
    <dbReference type="NCBI Taxonomy" id="1930071"/>
    <lineage>
        <taxon>Bacteria</taxon>
        <taxon>Bacillati</taxon>
        <taxon>Bacillota</taxon>
        <taxon>Negativicutes</taxon>
        <taxon>Selenomonadales</taxon>
        <taxon>Sporomusaceae</taxon>
        <taxon>Methylomusa</taxon>
    </lineage>
</organism>
<evidence type="ECO:0008006" key="3">
    <source>
        <dbReference type="Google" id="ProtNLM"/>
    </source>
</evidence>
<proteinExistence type="predicted"/>
<gene>
    <name evidence="1" type="ORF">MAMMFC1_03422</name>
</gene>
<dbReference type="InterPro" id="IPR049744">
    <property type="entry name" value="CC/Se_fam"/>
</dbReference>
<dbReference type="EMBL" id="AP018449">
    <property type="protein sequence ID" value="BBB92727.1"/>
    <property type="molecule type" value="Genomic_DNA"/>
</dbReference>
<dbReference type="Proteomes" id="UP000276437">
    <property type="component" value="Chromosome"/>
</dbReference>
<name>A0A348ANS9_9FIRM</name>
<dbReference type="NCBIfam" id="NF041239">
    <property type="entry name" value="Moor_selen_rel"/>
    <property type="match status" value="1"/>
</dbReference>
<sequence>METNVIIFPGARELIMGQGGVITLKVENRLIPGCSESKIAAIPVVQAGEPDEGNEAYQVVTVDDVKVYVHPTLTSGDNPQELRIGVETTLFDRRLMVIGAAGNNMHCGSCSC</sequence>
<protein>
    <recommendedName>
        <fullName evidence="3">Iron-sulfur cluster insertion protein ErpA</fullName>
    </recommendedName>
</protein>
<dbReference type="KEGG" id="mana:MAMMFC1_03422"/>
<evidence type="ECO:0000313" key="2">
    <source>
        <dbReference type="Proteomes" id="UP000276437"/>
    </source>
</evidence>
<accession>A0A348ANS9</accession>